<evidence type="ECO:0000313" key="1">
    <source>
        <dbReference type="EMBL" id="GAA0430212.1"/>
    </source>
</evidence>
<proteinExistence type="predicted"/>
<dbReference type="EMBL" id="BAAABX010000063">
    <property type="protein sequence ID" value="GAA0430212.1"/>
    <property type="molecule type" value="Genomic_DNA"/>
</dbReference>
<sequence>MAAIPLDLLDRLRALERQVRALMGSANTRPAMDRVQGGNVVISDGGQLAVRDSEGEKGAELLYIGQSPEVFPNRPDGRGQTGFMLRRDDGSVAMAVRTDAPDIEPRQSVKIFDGKSNAIVADDTSGEGLARPYIPYPQPVAANSTRWETTSSADWTTLYRTEGIVQHPGLHCLVEATAGGEVRLLVNGAQVGPVGATGRLEFTAPIGVRFDTRVTFEVQARVTAPGGTVACSPGALYGLKS</sequence>
<organism evidence="1 2">
    <name type="scientific">Streptomyces luteireticuli</name>
    <dbReference type="NCBI Taxonomy" id="173858"/>
    <lineage>
        <taxon>Bacteria</taxon>
        <taxon>Bacillati</taxon>
        <taxon>Actinomycetota</taxon>
        <taxon>Actinomycetes</taxon>
        <taxon>Kitasatosporales</taxon>
        <taxon>Streptomycetaceae</taxon>
        <taxon>Streptomyces</taxon>
    </lineage>
</organism>
<accession>A0ABN0Z2T4</accession>
<reference evidence="1 2" key="1">
    <citation type="journal article" date="2019" name="Int. J. Syst. Evol. Microbiol.">
        <title>The Global Catalogue of Microorganisms (GCM) 10K type strain sequencing project: providing services to taxonomists for standard genome sequencing and annotation.</title>
        <authorList>
            <consortium name="The Broad Institute Genomics Platform"/>
            <consortium name="The Broad Institute Genome Sequencing Center for Infectious Disease"/>
            <person name="Wu L."/>
            <person name="Ma J."/>
        </authorList>
    </citation>
    <scope>NUCLEOTIDE SEQUENCE [LARGE SCALE GENOMIC DNA]</scope>
    <source>
        <strain evidence="1 2">JCM 4788</strain>
    </source>
</reference>
<name>A0ABN0Z2T4_9ACTN</name>
<keyword evidence="2" id="KW-1185">Reference proteome</keyword>
<protein>
    <recommendedName>
        <fullName evidence="3">DUF1080 domain-containing protein</fullName>
    </recommendedName>
</protein>
<evidence type="ECO:0000313" key="2">
    <source>
        <dbReference type="Proteomes" id="UP001500879"/>
    </source>
</evidence>
<evidence type="ECO:0008006" key="3">
    <source>
        <dbReference type="Google" id="ProtNLM"/>
    </source>
</evidence>
<comment type="caution">
    <text evidence="1">The sequence shown here is derived from an EMBL/GenBank/DDBJ whole genome shotgun (WGS) entry which is preliminary data.</text>
</comment>
<dbReference type="RefSeq" id="WP_344031088.1">
    <property type="nucleotide sequence ID" value="NZ_BAAABX010000063.1"/>
</dbReference>
<dbReference type="Proteomes" id="UP001500879">
    <property type="component" value="Unassembled WGS sequence"/>
</dbReference>
<gene>
    <name evidence="1" type="ORF">GCM10010357_59870</name>
</gene>